<reference evidence="1" key="1">
    <citation type="journal article" date="2023" name="Mol. Phylogenet. Evol.">
        <title>Genome-scale phylogeny and comparative genomics of the fungal order Sordariales.</title>
        <authorList>
            <person name="Hensen N."/>
            <person name="Bonometti L."/>
            <person name="Westerberg I."/>
            <person name="Brannstrom I.O."/>
            <person name="Guillou S."/>
            <person name="Cros-Aarteil S."/>
            <person name="Calhoun S."/>
            <person name="Haridas S."/>
            <person name="Kuo A."/>
            <person name="Mondo S."/>
            <person name="Pangilinan J."/>
            <person name="Riley R."/>
            <person name="LaButti K."/>
            <person name="Andreopoulos B."/>
            <person name="Lipzen A."/>
            <person name="Chen C."/>
            <person name="Yan M."/>
            <person name="Daum C."/>
            <person name="Ng V."/>
            <person name="Clum A."/>
            <person name="Steindorff A."/>
            <person name="Ohm R.A."/>
            <person name="Martin F."/>
            <person name="Silar P."/>
            <person name="Natvig D.O."/>
            <person name="Lalanne C."/>
            <person name="Gautier V."/>
            <person name="Ament-Velasquez S.L."/>
            <person name="Kruys A."/>
            <person name="Hutchinson M.I."/>
            <person name="Powell A.J."/>
            <person name="Barry K."/>
            <person name="Miller A.N."/>
            <person name="Grigoriev I.V."/>
            <person name="Debuchy R."/>
            <person name="Gladieux P."/>
            <person name="Hiltunen Thoren M."/>
            <person name="Johannesson H."/>
        </authorList>
    </citation>
    <scope>NUCLEOTIDE SEQUENCE</scope>
    <source>
        <strain evidence="1">CBS 333.67</strain>
    </source>
</reference>
<evidence type="ECO:0000313" key="1">
    <source>
        <dbReference type="EMBL" id="KAK3304876.1"/>
    </source>
</evidence>
<dbReference type="GeneID" id="87882058"/>
<reference evidence="1" key="2">
    <citation type="submission" date="2023-06" db="EMBL/GenBank/DDBJ databases">
        <authorList>
            <consortium name="Lawrence Berkeley National Laboratory"/>
            <person name="Mondo S.J."/>
            <person name="Hensen N."/>
            <person name="Bonometti L."/>
            <person name="Westerberg I."/>
            <person name="Brannstrom I.O."/>
            <person name="Guillou S."/>
            <person name="Cros-Aarteil S."/>
            <person name="Calhoun S."/>
            <person name="Haridas S."/>
            <person name="Kuo A."/>
            <person name="Pangilinan J."/>
            <person name="Riley R."/>
            <person name="Labutti K."/>
            <person name="Andreopoulos B."/>
            <person name="Lipzen A."/>
            <person name="Chen C."/>
            <person name="Yanf M."/>
            <person name="Daum C."/>
            <person name="Ng V."/>
            <person name="Clum A."/>
            <person name="Steindorff A."/>
            <person name="Ohm R."/>
            <person name="Martin F."/>
            <person name="Silar P."/>
            <person name="Natvig D."/>
            <person name="Lalanne C."/>
            <person name="Gautier V."/>
            <person name="Ament-Velasquez S.L."/>
            <person name="Kruys A."/>
            <person name="Hutchinson M.I."/>
            <person name="Powell A.J."/>
            <person name="Barry K."/>
            <person name="Miller A.N."/>
            <person name="Grigoriev I.V."/>
            <person name="Debuchy R."/>
            <person name="Gladieux P."/>
            <person name="Thoren M.H."/>
            <person name="Johannesson H."/>
        </authorList>
    </citation>
    <scope>NUCLEOTIDE SEQUENCE</scope>
    <source>
        <strain evidence="1">CBS 333.67</strain>
    </source>
</reference>
<dbReference type="Proteomes" id="UP001273166">
    <property type="component" value="Unassembled WGS sequence"/>
</dbReference>
<dbReference type="Gene3D" id="3.30.710.10">
    <property type="entry name" value="Potassium Channel Kv1.1, Chain A"/>
    <property type="match status" value="1"/>
</dbReference>
<dbReference type="EMBL" id="JAUDZG010000005">
    <property type="protein sequence ID" value="KAK3304876.1"/>
    <property type="molecule type" value="Genomic_DNA"/>
</dbReference>
<comment type="caution">
    <text evidence="1">The sequence shown here is derived from an EMBL/GenBank/DDBJ whole genome shotgun (WGS) entry which is preliminary data.</text>
</comment>
<sequence length="190" mass="21179">MSPNLEATPKNSAAAESPSLEQAIHIDPDGDLLLCVGSELGTPLNIRVCSATMRRASPVWKSMLFGPWNESKPAHGDWVVSLPEDKTWATRILLSIVHGNFGDFPKEVEIVQLYDIAMLADRYALLRVLWPWVDQWLESARIKEQMTGQERLMRVHAAWQLGDDELLAASIRDLICGMAVGSTDEGRTRV</sequence>
<keyword evidence="2" id="KW-1185">Reference proteome</keyword>
<name>A0AAJ0M0V8_9PEZI</name>
<gene>
    <name evidence="1" type="ORF">B0T15DRAFT_254947</name>
</gene>
<evidence type="ECO:0000313" key="2">
    <source>
        <dbReference type="Proteomes" id="UP001273166"/>
    </source>
</evidence>
<proteinExistence type="predicted"/>
<dbReference type="RefSeq" id="XP_062720656.1">
    <property type="nucleotide sequence ID" value="XM_062863229.1"/>
</dbReference>
<evidence type="ECO:0008006" key="3">
    <source>
        <dbReference type="Google" id="ProtNLM"/>
    </source>
</evidence>
<organism evidence="1 2">
    <name type="scientific">Chaetomium strumarium</name>
    <dbReference type="NCBI Taxonomy" id="1170767"/>
    <lineage>
        <taxon>Eukaryota</taxon>
        <taxon>Fungi</taxon>
        <taxon>Dikarya</taxon>
        <taxon>Ascomycota</taxon>
        <taxon>Pezizomycotina</taxon>
        <taxon>Sordariomycetes</taxon>
        <taxon>Sordariomycetidae</taxon>
        <taxon>Sordariales</taxon>
        <taxon>Chaetomiaceae</taxon>
        <taxon>Chaetomium</taxon>
    </lineage>
</organism>
<protein>
    <recommendedName>
        <fullName evidence="3">BTB domain-containing protein</fullName>
    </recommendedName>
</protein>
<accession>A0AAJ0M0V8</accession>
<dbReference type="InterPro" id="IPR011333">
    <property type="entry name" value="SKP1/BTB/POZ_sf"/>
</dbReference>
<dbReference type="AlphaFoldDB" id="A0AAJ0M0V8"/>